<accession>A0ABP9PPQ9</accession>
<evidence type="ECO:0000256" key="4">
    <source>
        <dbReference type="ARBA" id="ARBA00022692"/>
    </source>
</evidence>
<dbReference type="Proteomes" id="UP001428817">
    <property type="component" value="Unassembled WGS sequence"/>
</dbReference>
<feature type="transmembrane region" description="Helical" evidence="8">
    <location>
        <begin position="156"/>
        <end position="182"/>
    </location>
</feature>
<proteinExistence type="predicted"/>
<organism evidence="10 11">
    <name type="scientific">Pseudonocardia eucalypti</name>
    <dbReference type="NCBI Taxonomy" id="648755"/>
    <lineage>
        <taxon>Bacteria</taxon>
        <taxon>Bacillati</taxon>
        <taxon>Actinomycetota</taxon>
        <taxon>Actinomycetes</taxon>
        <taxon>Pseudonocardiales</taxon>
        <taxon>Pseudonocardiaceae</taxon>
        <taxon>Pseudonocardia</taxon>
    </lineage>
</organism>
<feature type="transmembrane region" description="Helical" evidence="8">
    <location>
        <begin position="55"/>
        <end position="79"/>
    </location>
</feature>
<feature type="transmembrane region" description="Helical" evidence="8">
    <location>
        <begin position="279"/>
        <end position="298"/>
    </location>
</feature>
<dbReference type="CDD" id="cd17369">
    <property type="entry name" value="MFS_ShiA_like"/>
    <property type="match status" value="1"/>
</dbReference>
<keyword evidence="2" id="KW-0813">Transport</keyword>
<evidence type="ECO:0000256" key="6">
    <source>
        <dbReference type="ARBA" id="ARBA00023136"/>
    </source>
</evidence>
<keyword evidence="11" id="KW-1185">Reference proteome</keyword>
<feature type="transmembrane region" description="Helical" evidence="8">
    <location>
        <begin position="335"/>
        <end position="355"/>
    </location>
</feature>
<comment type="subcellular location">
    <subcellularLocation>
        <location evidence="1">Cell membrane</location>
        <topology evidence="1">Multi-pass membrane protein</topology>
    </subcellularLocation>
</comment>
<feature type="transmembrane region" description="Helical" evidence="8">
    <location>
        <begin position="91"/>
        <end position="109"/>
    </location>
</feature>
<keyword evidence="6 8" id="KW-0472">Membrane</keyword>
<keyword evidence="4 8" id="KW-0812">Transmembrane</keyword>
<feature type="transmembrane region" description="Helical" evidence="8">
    <location>
        <begin position="194"/>
        <end position="213"/>
    </location>
</feature>
<keyword evidence="3" id="KW-1003">Cell membrane</keyword>
<dbReference type="PROSITE" id="PS50850">
    <property type="entry name" value="MFS"/>
    <property type="match status" value="1"/>
</dbReference>
<evidence type="ECO:0000256" key="7">
    <source>
        <dbReference type="SAM" id="MobiDB-lite"/>
    </source>
</evidence>
<dbReference type="PANTHER" id="PTHR43045">
    <property type="entry name" value="SHIKIMATE TRANSPORTER"/>
    <property type="match status" value="1"/>
</dbReference>
<dbReference type="InterPro" id="IPR020846">
    <property type="entry name" value="MFS_dom"/>
</dbReference>
<feature type="region of interest" description="Disordered" evidence="7">
    <location>
        <begin position="430"/>
        <end position="452"/>
    </location>
</feature>
<keyword evidence="5 8" id="KW-1133">Transmembrane helix</keyword>
<evidence type="ECO:0000313" key="11">
    <source>
        <dbReference type="Proteomes" id="UP001428817"/>
    </source>
</evidence>
<protein>
    <submittedName>
        <fullName evidence="10">MFS transporter</fullName>
    </submittedName>
</protein>
<dbReference type="Pfam" id="PF07690">
    <property type="entry name" value="MFS_1"/>
    <property type="match status" value="1"/>
</dbReference>
<dbReference type="InterPro" id="IPR011701">
    <property type="entry name" value="MFS"/>
</dbReference>
<name>A0ABP9PPQ9_9PSEU</name>
<feature type="domain" description="Major facilitator superfamily (MFS) profile" evidence="9">
    <location>
        <begin position="18"/>
        <end position="429"/>
    </location>
</feature>
<evidence type="ECO:0000259" key="9">
    <source>
        <dbReference type="PROSITE" id="PS50850"/>
    </source>
</evidence>
<evidence type="ECO:0000256" key="5">
    <source>
        <dbReference type="ARBA" id="ARBA00022989"/>
    </source>
</evidence>
<dbReference type="InterPro" id="IPR036259">
    <property type="entry name" value="MFS_trans_sf"/>
</dbReference>
<dbReference type="Pfam" id="PF00083">
    <property type="entry name" value="Sugar_tr"/>
    <property type="match status" value="1"/>
</dbReference>
<comment type="caution">
    <text evidence="10">The sequence shown here is derived from an EMBL/GenBank/DDBJ whole genome shotgun (WGS) entry which is preliminary data.</text>
</comment>
<dbReference type="EMBL" id="BAABJP010000004">
    <property type="protein sequence ID" value="GAA5149243.1"/>
    <property type="molecule type" value="Genomic_DNA"/>
</dbReference>
<dbReference type="Gene3D" id="1.20.1250.20">
    <property type="entry name" value="MFS general substrate transporter like domains"/>
    <property type="match status" value="2"/>
</dbReference>
<feature type="transmembrane region" description="Helical" evidence="8">
    <location>
        <begin position="375"/>
        <end position="397"/>
    </location>
</feature>
<gene>
    <name evidence="10" type="ORF">GCM10023321_12830</name>
</gene>
<dbReference type="InterPro" id="IPR005828">
    <property type="entry name" value="MFS_sugar_transport-like"/>
</dbReference>
<dbReference type="PANTHER" id="PTHR43045:SF1">
    <property type="entry name" value="SHIKIMATE TRANSPORTER"/>
    <property type="match status" value="1"/>
</dbReference>
<sequence length="452" mass="47421">MSEPGCGAANGSSLTRRVALASAIGTTIEWYDFLIYATAASLVFGRLFFPSDAGLTSSLLAISTIGVGFLIRPLGAVILSNLGDRVGRRAMLVGTLSAMGVATTLIGLLPTYAQIGVAAPIMLVALRLVQGFAVGGEWGGAVLMAVEHAPRGRRGFYGSVVQVGFPVGLGLGTFSFFLLALLPDEQFLAWGWRLPFLLSAVLVSVGLFIRLRVPESPEFERARNSGELVRFPVWQAVRRHPRSVLIGLGVRLTELSWIYVLTVFALEYATHTLGIPRDLVLAAIAAGALLELVTVPLFGAVSDRVGRRPIYLAGSVAAAALAFPVFWAIDSGDPIAVVCAFALGMAVGHGVMYGVQASFLAELFGANVRYSGASLGYQLAAPIGGGLVPVVATYLVADAGGKTWPVSLMMIGFAAVTIAAVWVARETAHGTESTSTAPEQAWAERQGELEAS</sequence>
<evidence type="ECO:0000256" key="8">
    <source>
        <dbReference type="SAM" id="Phobius"/>
    </source>
</evidence>
<evidence type="ECO:0000313" key="10">
    <source>
        <dbReference type="EMBL" id="GAA5149243.1"/>
    </source>
</evidence>
<feature type="transmembrane region" description="Helical" evidence="8">
    <location>
        <begin position="244"/>
        <end position="267"/>
    </location>
</feature>
<feature type="transmembrane region" description="Helical" evidence="8">
    <location>
        <begin position="403"/>
        <end position="424"/>
    </location>
</feature>
<feature type="transmembrane region" description="Helical" evidence="8">
    <location>
        <begin position="115"/>
        <end position="135"/>
    </location>
</feature>
<feature type="transmembrane region" description="Helical" evidence="8">
    <location>
        <begin position="30"/>
        <end position="49"/>
    </location>
</feature>
<dbReference type="SUPFAM" id="SSF103473">
    <property type="entry name" value="MFS general substrate transporter"/>
    <property type="match status" value="1"/>
</dbReference>
<evidence type="ECO:0000256" key="2">
    <source>
        <dbReference type="ARBA" id="ARBA00022448"/>
    </source>
</evidence>
<feature type="transmembrane region" description="Helical" evidence="8">
    <location>
        <begin position="310"/>
        <end position="329"/>
    </location>
</feature>
<evidence type="ECO:0000256" key="3">
    <source>
        <dbReference type="ARBA" id="ARBA00022475"/>
    </source>
</evidence>
<evidence type="ECO:0000256" key="1">
    <source>
        <dbReference type="ARBA" id="ARBA00004651"/>
    </source>
</evidence>
<reference evidence="11" key="1">
    <citation type="journal article" date="2019" name="Int. J. Syst. Evol. Microbiol.">
        <title>The Global Catalogue of Microorganisms (GCM) 10K type strain sequencing project: providing services to taxonomists for standard genome sequencing and annotation.</title>
        <authorList>
            <consortium name="The Broad Institute Genomics Platform"/>
            <consortium name="The Broad Institute Genome Sequencing Center for Infectious Disease"/>
            <person name="Wu L."/>
            <person name="Ma J."/>
        </authorList>
    </citation>
    <scope>NUCLEOTIDE SEQUENCE [LARGE SCALE GENOMIC DNA]</scope>
    <source>
        <strain evidence="11">JCM 18303</strain>
    </source>
</reference>